<comment type="caution">
    <text evidence="1">The sequence shown here is derived from an EMBL/GenBank/DDBJ whole genome shotgun (WGS) entry which is preliminary data.</text>
</comment>
<dbReference type="AlphaFoldDB" id="A0A8S3JYE3"/>
<evidence type="ECO:0000313" key="1">
    <source>
        <dbReference type="EMBL" id="CAF5224791.1"/>
    </source>
</evidence>
<evidence type="ECO:0000313" key="2">
    <source>
        <dbReference type="Proteomes" id="UP000676336"/>
    </source>
</evidence>
<feature type="non-terminal residue" evidence="1">
    <location>
        <position position="1"/>
    </location>
</feature>
<accession>A0A8S3JYE3</accession>
<dbReference type="Proteomes" id="UP000676336">
    <property type="component" value="Unassembled WGS sequence"/>
</dbReference>
<sequence length="116" mass="13392">SWVWSQILQCTTPIHPIMLTLINELVTTIVDSRYLWHLIPVDTDMIHNYLKSSEDNIPTKMLILLYLLTLNDQAAGEMANHFHQSTRILFDLLPLPHLVEQLTTKDYDAIAPQLGR</sequence>
<protein>
    <submittedName>
        <fullName evidence="1">Uncharacterized protein</fullName>
    </submittedName>
</protein>
<gene>
    <name evidence="1" type="ORF">SMN809_LOCUS83978</name>
</gene>
<dbReference type="EMBL" id="CAJOBI010357785">
    <property type="protein sequence ID" value="CAF5224791.1"/>
    <property type="molecule type" value="Genomic_DNA"/>
</dbReference>
<organism evidence="1 2">
    <name type="scientific">Rotaria magnacalcarata</name>
    <dbReference type="NCBI Taxonomy" id="392030"/>
    <lineage>
        <taxon>Eukaryota</taxon>
        <taxon>Metazoa</taxon>
        <taxon>Spiralia</taxon>
        <taxon>Gnathifera</taxon>
        <taxon>Rotifera</taxon>
        <taxon>Eurotatoria</taxon>
        <taxon>Bdelloidea</taxon>
        <taxon>Philodinida</taxon>
        <taxon>Philodinidae</taxon>
        <taxon>Rotaria</taxon>
    </lineage>
</organism>
<name>A0A8S3JYE3_9BILA</name>
<proteinExistence type="predicted"/>
<reference evidence="1" key="1">
    <citation type="submission" date="2021-02" db="EMBL/GenBank/DDBJ databases">
        <authorList>
            <person name="Nowell W R."/>
        </authorList>
    </citation>
    <scope>NUCLEOTIDE SEQUENCE</scope>
</reference>